<reference evidence="5 6" key="1">
    <citation type="journal article" date="2024" name="BMC Genomics">
        <title>Genome assembly of redclaw crayfish (Cherax quadricarinatus) provides insights into its immune adaptation and hypoxia tolerance.</title>
        <authorList>
            <person name="Liu Z."/>
            <person name="Zheng J."/>
            <person name="Li H."/>
            <person name="Fang K."/>
            <person name="Wang S."/>
            <person name="He J."/>
            <person name="Zhou D."/>
            <person name="Weng S."/>
            <person name="Chi M."/>
            <person name="Gu Z."/>
            <person name="He J."/>
            <person name="Li F."/>
            <person name="Wang M."/>
        </authorList>
    </citation>
    <scope>NUCLEOTIDE SEQUENCE [LARGE SCALE GENOMIC DNA]</scope>
    <source>
        <strain evidence="5">ZL_2023a</strain>
    </source>
</reference>
<dbReference type="InterPro" id="IPR007110">
    <property type="entry name" value="Ig-like_dom"/>
</dbReference>
<dbReference type="InterPro" id="IPR013106">
    <property type="entry name" value="Ig_V-set"/>
</dbReference>
<keyword evidence="6" id="KW-1185">Reference proteome</keyword>
<feature type="chain" id="PRO_5043878191" description="Ig-like domain-containing protein" evidence="3">
    <location>
        <begin position="27"/>
        <end position="674"/>
    </location>
</feature>
<evidence type="ECO:0000313" key="5">
    <source>
        <dbReference type="EMBL" id="KAK8746254.1"/>
    </source>
</evidence>
<sequence>MTRPASLLSLALPVCAIIWWLPKASAQLPSSPSSDSEFLTQPSNITVPEGELAVLKCLVANPVNLCRWYFLELGLDFFDKRISPVLVKDFPASHHRDCSIKITKARKIQEGQWLCQAISYHSSKLHMTRPAVLRVITESERATWEPPTDQSELTYRRGRKENDSPEEPRESESEFHGDKTLKTRVLFDFTHEDYIQDVPTGESALLKCQINKPISSCSWIMPHGDMFNVSQDAEHSNKPYEYTQDYRLEGDLREGNCTLRLCEVRQQDEGNWRCVVRVGEEESEFQGPLLHLHIIDPENASSHNHEGTPLVDPKGDSTNFLVIGLVFITTILSIIVIMLFTCLYRRMRGNSDETRKILQISPCNSMDLPRKTLPTTDFTATSVMAVEPKKKLPMKYMDLDQYNQYLDMSVTGSATDGYIMMPGSSIRSSSSSRTTLSTVSTLPIGRSRSASNSTSISSGTPHWSTAVDNPSYNPDVSDPREFPLPRPSSIYSADHVYEEIKEKKDNSEKMEKIVEATTPETPTYTNIVEDCEGYMIPKMSPSNEILPMPQKHETHIPFSKLPLPDPPQGNNTSTTPSEFQMSTADPAPPYSRLGQSGLVPASPTSQSSVNLGPGYSRIGSLADPMERYDTPRPIPSDPVERYDVPRRVPSEAPLQSNIPILTKVTVNGLEGTIV</sequence>
<dbReference type="SMART" id="SM00409">
    <property type="entry name" value="IG"/>
    <property type="match status" value="2"/>
</dbReference>
<dbReference type="InterPro" id="IPR003599">
    <property type="entry name" value="Ig_sub"/>
</dbReference>
<comment type="caution">
    <text evidence="5">The sequence shown here is derived from an EMBL/GenBank/DDBJ whole genome shotgun (WGS) entry which is preliminary data.</text>
</comment>
<dbReference type="Proteomes" id="UP001445076">
    <property type="component" value="Unassembled WGS sequence"/>
</dbReference>
<dbReference type="AlphaFoldDB" id="A0AAW0Y2R0"/>
<feature type="compositionally biased region" description="Polar residues" evidence="1">
    <location>
        <begin position="461"/>
        <end position="474"/>
    </location>
</feature>
<gene>
    <name evidence="5" type="ORF">OTU49_017327</name>
</gene>
<keyword evidence="2" id="KW-1133">Transmembrane helix</keyword>
<evidence type="ECO:0000313" key="6">
    <source>
        <dbReference type="Proteomes" id="UP001445076"/>
    </source>
</evidence>
<accession>A0AAW0Y2R0</accession>
<keyword evidence="2" id="KW-0812">Transmembrane</keyword>
<feature type="transmembrane region" description="Helical" evidence="2">
    <location>
        <begin position="320"/>
        <end position="344"/>
    </location>
</feature>
<keyword evidence="3" id="KW-0732">Signal</keyword>
<feature type="signal peptide" evidence="3">
    <location>
        <begin position="1"/>
        <end position="26"/>
    </location>
</feature>
<evidence type="ECO:0000256" key="2">
    <source>
        <dbReference type="SAM" id="Phobius"/>
    </source>
</evidence>
<organism evidence="5 6">
    <name type="scientific">Cherax quadricarinatus</name>
    <name type="common">Australian red claw crayfish</name>
    <dbReference type="NCBI Taxonomy" id="27406"/>
    <lineage>
        <taxon>Eukaryota</taxon>
        <taxon>Metazoa</taxon>
        <taxon>Ecdysozoa</taxon>
        <taxon>Arthropoda</taxon>
        <taxon>Crustacea</taxon>
        <taxon>Multicrustacea</taxon>
        <taxon>Malacostraca</taxon>
        <taxon>Eumalacostraca</taxon>
        <taxon>Eucarida</taxon>
        <taxon>Decapoda</taxon>
        <taxon>Pleocyemata</taxon>
        <taxon>Astacidea</taxon>
        <taxon>Parastacoidea</taxon>
        <taxon>Parastacidae</taxon>
        <taxon>Cherax</taxon>
    </lineage>
</organism>
<evidence type="ECO:0000256" key="1">
    <source>
        <dbReference type="SAM" id="MobiDB-lite"/>
    </source>
</evidence>
<feature type="compositionally biased region" description="Basic and acidic residues" evidence="1">
    <location>
        <begin position="160"/>
        <end position="177"/>
    </location>
</feature>
<feature type="region of interest" description="Disordered" evidence="1">
    <location>
        <begin position="424"/>
        <end position="490"/>
    </location>
</feature>
<protein>
    <recommendedName>
        <fullName evidence="4">Ig-like domain-containing protein</fullName>
    </recommendedName>
</protein>
<feature type="domain" description="Ig-like" evidence="4">
    <location>
        <begin position="168"/>
        <end position="286"/>
    </location>
</feature>
<evidence type="ECO:0000259" key="4">
    <source>
        <dbReference type="PROSITE" id="PS50835"/>
    </source>
</evidence>
<feature type="region of interest" description="Disordered" evidence="1">
    <location>
        <begin position="558"/>
        <end position="642"/>
    </location>
</feature>
<feature type="compositionally biased region" description="Polar residues" evidence="1">
    <location>
        <begin position="568"/>
        <end position="583"/>
    </location>
</feature>
<dbReference type="Gene3D" id="2.60.40.10">
    <property type="entry name" value="Immunoglobulins"/>
    <property type="match status" value="2"/>
</dbReference>
<keyword evidence="2" id="KW-0472">Membrane</keyword>
<feature type="region of interest" description="Disordered" evidence="1">
    <location>
        <begin position="143"/>
        <end position="177"/>
    </location>
</feature>
<dbReference type="InterPro" id="IPR036179">
    <property type="entry name" value="Ig-like_dom_sf"/>
</dbReference>
<feature type="compositionally biased region" description="Low complexity" evidence="1">
    <location>
        <begin position="424"/>
        <end position="460"/>
    </location>
</feature>
<dbReference type="Pfam" id="PF07686">
    <property type="entry name" value="V-set"/>
    <property type="match status" value="1"/>
</dbReference>
<dbReference type="SUPFAM" id="SSF48726">
    <property type="entry name" value="Immunoglobulin"/>
    <property type="match status" value="2"/>
</dbReference>
<proteinExistence type="predicted"/>
<name>A0AAW0Y2R0_CHEQU</name>
<dbReference type="InterPro" id="IPR013783">
    <property type="entry name" value="Ig-like_fold"/>
</dbReference>
<dbReference type="EMBL" id="JARKIK010000018">
    <property type="protein sequence ID" value="KAK8746254.1"/>
    <property type="molecule type" value="Genomic_DNA"/>
</dbReference>
<dbReference type="PROSITE" id="PS50835">
    <property type="entry name" value="IG_LIKE"/>
    <property type="match status" value="1"/>
</dbReference>
<evidence type="ECO:0000256" key="3">
    <source>
        <dbReference type="SAM" id="SignalP"/>
    </source>
</evidence>